<keyword evidence="3" id="KW-1185">Reference proteome</keyword>
<gene>
    <name evidence="2" type="ORF">SAMN04489866_104218</name>
</gene>
<dbReference type="EMBL" id="FNAF01000004">
    <property type="protein sequence ID" value="SDD60230.1"/>
    <property type="molecule type" value="Genomic_DNA"/>
</dbReference>
<dbReference type="AlphaFoldDB" id="A0A1G6W2R1"/>
<organism evidence="2 3">
    <name type="scientific">Peptococcus niger</name>
    <dbReference type="NCBI Taxonomy" id="2741"/>
    <lineage>
        <taxon>Bacteria</taxon>
        <taxon>Bacillati</taxon>
        <taxon>Bacillota</taxon>
        <taxon>Clostridia</taxon>
        <taxon>Eubacteriales</taxon>
        <taxon>Peptococcaceae</taxon>
        <taxon>Peptococcus</taxon>
    </lineage>
</organism>
<dbReference type="InterPro" id="IPR007374">
    <property type="entry name" value="ASCH_domain"/>
</dbReference>
<evidence type="ECO:0000313" key="2">
    <source>
        <dbReference type="EMBL" id="SDD60230.1"/>
    </source>
</evidence>
<dbReference type="SUPFAM" id="SSF88697">
    <property type="entry name" value="PUA domain-like"/>
    <property type="match status" value="1"/>
</dbReference>
<evidence type="ECO:0000313" key="3">
    <source>
        <dbReference type="Proteomes" id="UP000198995"/>
    </source>
</evidence>
<proteinExistence type="predicted"/>
<evidence type="ECO:0000259" key="1">
    <source>
        <dbReference type="Pfam" id="PF04266"/>
    </source>
</evidence>
<dbReference type="Pfam" id="PF04266">
    <property type="entry name" value="ASCH"/>
    <property type="match status" value="1"/>
</dbReference>
<protein>
    <submittedName>
        <fullName evidence="2">Predicted transcriptional regulator, contains an HTH and PUA-like domains</fullName>
    </submittedName>
</protein>
<name>A0A1G6W2R1_PEPNI</name>
<dbReference type="InterPro" id="IPR015947">
    <property type="entry name" value="PUA-like_sf"/>
</dbReference>
<reference evidence="2 3" key="1">
    <citation type="submission" date="2016-10" db="EMBL/GenBank/DDBJ databases">
        <authorList>
            <person name="de Groot N.N."/>
        </authorList>
    </citation>
    <scope>NUCLEOTIDE SEQUENCE [LARGE SCALE GENOMIC DNA]</scope>
    <source>
        <strain evidence="2 3">DSM 20475</strain>
    </source>
</reference>
<dbReference type="Proteomes" id="UP000198995">
    <property type="component" value="Unassembled WGS sequence"/>
</dbReference>
<dbReference type="Gene3D" id="2.30.130.30">
    <property type="entry name" value="Hypothetical protein"/>
    <property type="match status" value="1"/>
</dbReference>
<dbReference type="RefSeq" id="WP_200781881.1">
    <property type="nucleotide sequence ID" value="NZ_FNAF01000004.1"/>
</dbReference>
<sequence length="123" mass="14185">MSTMLLSIKPKYANVILQGKKEYEFRKKRCRDGVTKIVFYSSSPQKQVVGEAEIKEIIEGSPTKIWEIAKHAAGITRKAFYDYYRGRHTAVAYKLKNVVVYEEPKELSDYGISHAPQSYVYLD</sequence>
<feature type="domain" description="ASCH" evidence="1">
    <location>
        <begin position="6"/>
        <end position="73"/>
    </location>
</feature>
<accession>A0A1G6W2R1</accession>